<proteinExistence type="predicted"/>
<organism evidence="2 3">
    <name type="scientific">Emiliania huxleyi (strain CCMP1516)</name>
    <dbReference type="NCBI Taxonomy" id="280463"/>
    <lineage>
        <taxon>Eukaryota</taxon>
        <taxon>Haptista</taxon>
        <taxon>Haptophyta</taxon>
        <taxon>Prymnesiophyceae</taxon>
        <taxon>Isochrysidales</taxon>
        <taxon>Noelaerhabdaceae</taxon>
        <taxon>Emiliania</taxon>
    </lineage>
</organism>
<dbReference type="PaxDb" id="2903-EOD24951"/>
<evidence type="ECO:0000256" key="1">
    <source>
        <dbReference type="SAM" id="MobiDB-lite"/>
    </source>
</evidence>
<protein>
    <submittedName>
        <fullName evidence="2">Uncharacterized protein</fullName>
    </submittedName>
</protein>
<sequence>MASGDAGATYAAPGGYAGREEAAGEASSAPAALNWPGRRRPRRSATMELLRAARRNEDEQREAMLPDDVPMLLPHGAKHCLEGAARGLHPTVRWTIGFGEWLALTRIRESKASRWLARFLYILL</sequence>
<keyword evidence="3" id="KW-1185">Reference proteome</keyword>
<evidence type="ECO:0000313" key="3">
    <source>
        <dbReference type="Proteomes" id="UP000013827"/>
    </source>
</evidence>
<dbReference type="AlphaFoldDB" id="A0A0D3JN66"/>
<accession>A0A0D3JN66</accession>
<evidence type="ECO:0000313" key="2">
    <source>
        <dbReference type="EnsemblProtists" id="EOD24951"/>
    </source>
</evidence>
<feature type="region of interest" description="Disordered" evidence="1">
    <location>
        <begin position="1"/>
        <end position="42"/>
    </location>
</feature>
<dbReference type="HOGENOM" id="CLU_2008234_0_0_1"/>
<dbReference type="KEGG" id="ehx:EMIHUDRAFT_254671"/>
<name>A0A0D3JN66_EMIH1</name>
<feature type="compositionally biased region" description="Low complexity" evidence="1">
    <location>
        <begin position="1"/>
        <end position="14"/>
    </location>
</feature>
<dbReference type="Proteomes" id="UP000013827">
    <property type="component" value="Unassembled WGS sequence"/>
</dbReference>
<dbReference type="GeneID" id="17270497"/>
<reference evidence="2" key="2">
    <citation type="submission" date="2024-10" db="UniProtKB">
        <authorList>
            <consortium name="EnsemblProtists"/>
        </authorList>
    </citation>
    <scope>IDENTIFICATION</scope>
</reference>
<dbReference type="RefSeq" id="XP_005777380.1">
    <property type="nucleotide sequence ID" value="XM_005777323.1"/>
</dbReference>
<dbReference type="EnsemblProtists" id="EOD24951">
    <property type="protein sequence ID" value="EOD24951"/>
    <property type="gene ID" value="EMIHUDRAFT_254671"/>
</dbReference>
<reference evidence="3" key="1">
    <citation type="journal article" date="2013" name="Nature">
        <title>Pan genome of the phytoplankton Emiliania underpins its global distribution.</title>
        <authorList>
            <person name="Read B.A."/>
            <person name="Kegel J."/>
            <person name="Klute M.J."/>
            <person name="Kuo A."/>
            <person name="Lefebvre S.C."/>
            <person name="Maumus F."/>
            <person name="Mayer C."/>
            <person name="Miller J."/>
            <person name="Monier A."/>
            <person name="Salamov A."/>
            <person name="Young J."/>
            <person name="Aguilar M."/>
            <person name="Claverie J.M."/>
            <person name="Frickenhaus S."/>
            <person name="Gonzalez K."/>
            <person name="Herman E.K."/>
            <person name="Lin Y.C."/>
            <person name="Napier J."/>
            <person name="Ogata H."/>
            <person name="Sarno A.F."/>
            <person name="Shmutz J."/>
            <person name="Schroeder D."/>
            <person name="de Vargas C."/>
            <person name="Verret F."/>
            <person name="von Dassow P."/>
            <person name="Valentin K."/>
            <person name="Van de Peer Y."/>
            <person name="Wheeler G."/>
            <person name="Dacks J.B."/>
            <person name="Delwiche C.F."/>
            <person name="Dyhrman S.T."/>
            <person name="Glockner G."/>
            <person name="John U."/>
            <person name="Richards T."/>
            <person name="Worden A.Z."/>
            <person name="Zhang X."/>
            <person name="Grigoriev I.V."/>
            <person name="Allen A.E."/>
            <person name="Bidle K."/>
            <person name="Borodovsky M."/>
            <person name="Bowler C."/>
            <person name="Brownlee C."/>
            <person name="Cock J.M."/>
            <person name="Elias M."/>
            <person name="Gladyshev V.N."/>
            <person name="Groth M."/>
            <person name="Guda C."/>
            <person name="Hadaegh A."/>
            <person name="Iglesias-Rodriguez M.D."/>
            <person name="Jenkins J."/>
            <person name="Jones B.M."/>
            <person name="Lawson T."/>
            <person name="Leese F."/>
            <person name="Lindquist E."/>
            <person name="Lobanov A."/>
            <person name="Lomsadze A."/>
            <person name="Malik S.B."/>
            <person name="Marsh M.E."/>
            <person name="Mackinder L."/>
            <person name="Mock T."/>
            <person name="Mueller-Roeber B."/>
            <person name="Pagarete A."/>
            <person name="Parker M."/>
            <person name="Probert I."/>
            <person name="Quesneville H."/>
            <person name="Raines C."/>
            <person name="Rensing S.A."/>
            <person name="Riano-Pachon D.M."/>
            <person name="Richier S."/>
            <person name="Rokitta S."/>
            <person name="Shiraiwa Y."/>
            <person name="Soanes D.M."/>
            <person name="van der Giezen M."/>
            <person name="Wahlund T.M."/>
            <person name="Williams B."/>
            <person name="Wilson W."/>
            <person name="Wolfe G."/>
            <person name="Wurch L.L."/>
        </authorList>
    </citation>
    <scope>NUCLEOTIDE SEQUENCE</scope>
</reference>